<dbReference type="Gramene" id="PSR99532">
    <property type="protein sequence ID" value="PSR99532"/>
    <property type="gene ID" value="CEY00_Acc23506"/>
</dbReference>
<name>A0A2R6PZD4_ACTCC</name>
<dbReference type="AlphaFoldDB" id="A0A2R6PZD4"/>
<dbReference type="InterPro" id="IPR030513">
    <property type="entry name" value="Dehydrin_CS"/>
</dbReference>
<dbReference type="GO" id="GO:0009414">
    <property type="term" value="P:response to water deprivation"/>
    <property type="evidence" value="ECO:0007669"/>
    <property type="project" value="TreeGrafter"/>
</dbReference>
<feature type="region of interest" description="Disordered" evidence="3">
    <location>
        <begin position="1"/>
        <end position="56"/>
    </location>
</feature>
<comment type="similarity">
    <text evidence="1 2">Belongs to the plant dehydrin family.</text>
</comment>
<dbReference type="EMBL" id="NKQK01000021">
    <property type="protein sequence ID" value="PSR99532.1"/>
    <property type="molecule type" value="Genomic_DNA"/>
</dbReference>
<accession>A0A2R6PZD4</accession>
<dbReference type="STRING" id="1590841.A0A2R6PZD4"/>
<reference evidence="4 5" key="1">
    <citation type="submission" date="2017-07" db="EMBL/GenBank/DDBJ databases">
        <title>An improved, manually edited Actinidia chinensis var. chinensis (kiwifruit) genome highlights the challenges associated with draft genomes and gene prediction in plants.</title>
        <authorList>
            <person name="Pilkington S."/>
            <person name="Crowhurst R."/>
            <person name="Hilario E."/>
            <person name="Nardozza S."/>
            <person name="Fraser L."/>
            <person name="Peng Y."/>
            <person name="Gunaseelan K."/>
            <person name="Simpson R."/>
            <person name="Tahir J."/>
            <person name="Deroles S."/>
            <person name="Templeton K."/>
            <person name="Luo Z."/>
            <person name="Davy M."/>
            <person name="Cheng C."/>
            <person name="Mcneilage M."/>
            <person name="Scaglione D."/>
            <person name="Liu Y."/>
            <person name="Zhang Q."/>
            <person name="Datson P."/>
            <person name="De Silva N."/>
            <person name="Gardiner S."/>
            <person name="Bassett H."/>
            <person name="Chagne D."/>
            <person name="Mccallum J."/>
            <person name="Dzierzon H."/>
            <person name="Deng C."/>
            <person name="Wang Y.-Y."/>
            <person name="Barron N."/>
            <person name="Manako K."/>
            <person name="Bowen J."/>
            <person name="Foster T."/>
            <person name="Erridge Z."/>
            <person name="Tiffin H."/>
            <person name="Waite C."/>
            <person name="Davies K."/>
            <person name="Grierson E."/>
            <person name="Laing W."/>
            <person name="Kirk R."/>
            <person name="Chen X."/>
            <person name="Wood M."/>
            <person name="Montefiori M."/>
            <person name="Brummell D."/>
            <person name="Schwinn K."/>
            <person name="Catanach A."/>
            <person name="Fullerton C."/>
            <person name="Li D."/>
            <person name="Meiyalaghan S."/>
            <person name="Nieuwenhuizen N."/>
            <person name="Read N."/>
            <person name="Prakash R."/>
            <person name="Hunter D."/>
            <person name="Zhang H."/>
            <person name="Mckenzie M."/>
            <person name="Knabel M."/>
            <person name="Harris A."/>
            <person name="Allan A."/>
            <person name="Chen A."/>
            <person name="Janssen B."/>
            <person name="Plunkett B."/>
            <person name="Dwamena C."/>
            <person name="Voogd C."/>
            <person name="Leif D."/>
            <person name="Lafferty D."/>
            <person name="Souleyre E."/>
            <person name="Varkonyi-Gasic E."/>
            <person name="Gambi F."/>
            <person name="Hanley J."/>
            <person name="Yao J.-L."/>
            <person name="Cheung J."/>
            <person name="David K."/>
            <person name="Warren B."/>
            <person name="Marsh K."/>
            <person name="Snowden K."/>
            <person name="Lin-Wang K."/>
            <person name="Brian L."/>
            <person name="Martinez-Sanchez M."/>
            <person name="Wang M."/>
            <person name="Ileperuma N."/>
            <person name="Macnee N."/>
            <person name="Campin R."/>
            <person name="Mcatee P."/>
            <person name="Drummond R."/>
            <person name="Espley R."/>
            <person name="Ireland H."/>
            <person name="Wu R."/>
            <person name="Atkinson R."/>
            <person name="Karunairetnam S."/>
            <person name="Bulley S."/>
            <person name="Chunkath S."/>
            <person name="Hanley Z."/>
            <person name="Storey R."/>
            <person name="Thrimawithana A."/>
            <person name="Thomson S."/>
            <person name="David C."/>
            <person name="Testolin R."/>
        </authorList>
    </citation>
    <scope>NUCLEOTIDE SEQUENCE [LARGE SCALE GENOMIC DNA]</scope>
    <source>
        <strain evidence="5">cv. Red5</strain>
        <tissue evidence="4">Young leaf</tissue>
    </source>
</reference>
<feature type="compositionally biased region" description="Basic and acidic residues" evidence="3">
    <location>
        <begin position="1"/>
        <end position="49"/>
    </location>
</feature>
<dbReference type="PROSITE" id="PS00823">
    <property type="entry name" value="DEHYDRIN_2"/>
    <property type="match status" value="1"/>
</dbReference>
<comment type="caution">
    <text evidence="4">The sequence shown here is derived from an EMBL/GenBank/DDBJ whole genome shotgun (WGS) entry which is preliminary data.</text>
</comment>
<gene>
    <name evidence="4" type="ORF">CEY00_Acc23506</name>
</gene>
<dbReference type="GO" id="GO:0009737">
    <property type="term" value="P:response to abscisic acid"/>
    <property type="evidence" value="ECO:0007669"/>
    <property type="project" value="TreeGrafter"/>
</dbReference>
<dbReference type="OrthoDB" id="1934367at2759"/>
<dbReference type="PANTHER" id="PTHR33346:SF2">
    <property type="entry name" value="DEHYDRIN ERD14"/>
    <property type="match status" value="1"/>
</dbReference>
<dbReference type="GO" id="GO:0016020">
    <property type="term" value="C:membrane"/>
    <property type="evidence" value="ECO:0007669"/>
    <property type="project" value="TreeGrafter"/>
</dbReference>
<dbReference type="OMA" id="KCEESAP"/>
<dbReference type="InterPro" id="IPR000167">
    <property type="entry name" value="Dehydrin"/>
</dbReference>
<dbReference type="GO" id="GO:0009631">
    <property type="term" value="P:cold acclimation"/>
    <property type="evidence" value="ECO:0007669"/>
    <property type="project" value="TreeGrafter"/>
</dbReference>
<evidence type="ECO:0000256" key="3">
    <source>
        <dbReference type="SAM" id="MobiDB-lite"/>
    </source>
</evidence>
<dbReference type="InParanoid" id="A0A2R6PZD4"/>
<dbReference type="PANTHER" id="PTHR33346">
    <property type="entry name" value="DEHYDRIN XERO 2-RELATED"/>
    <property type="match status" value="1"/>
</dbReference>
<dbReference type="GO" id="GO:0005829">
    <property type="term" value="C:cytosol"/>
    <property type="evidence" value="ECO:0007669"/>
    <property type="project" value="TreeGrafter"/>
</dbReference>
<evidence type="ECO:0000256" key="2">
    <source>
        <dbReference type="RuleBase" id="RU003995"/>
    </source>
</evidence>
<protein>
    <submittedName>
        <fullName evidence="4">Phosphoprotein</fullName>
    </submittedName>
</protein>
<dbReference type="Pfam" id="PF00257">
    <property type="entry name" value="Dehydrin"/>
    <property type="match status" value="1"/>
</dbReference>
<sequence>MKENILGEKKEDTSVPIEKCEESAPVEEKKGFLGKIKEKLPGHSKKPEDVPPPSPPAVVAVHPAAEEGEVKEKKGFLVKMKEKIPGYYPKTEEDKEKEK</sequence>
<evidence type="ECO:0000256" key="1">
    <source>
        <dbReference type="ARBA" id="ARBA00008403"/>
    </source>
</evidence>
<organism evidence="4 5">
    <name type="scientific">Actinidia chinensis var. chinensis</name>
    <name type="common">Chinese soft-hair kiwi</name>
    <dbReference type="NCBI Taxonomy" id="1590841"/>
    <lineage>
        <taxon>Eukaryota</taxon>
        <taxon>Viridiplantae</taxon>
        <taxon>Streptophyta</taxon>
        <taxon>Embryophyta</taxon>
        <taxon>Tracheophyta</taxon>
        <taxon>Spermatophyta</taxon>
        <taxon>Magnoliopsida</taxon>
        <taxon>eudicotyledons</taxon>
        <taxon>Gunneridae</taxon>
        <taxon>Pentapetalae</taxon>
        <taxon>asterids</taxon>
        <taxon>Ericales</taxon>
        <taxon>Actinidiaceae</taxon>
        <taxon>Actinidia</taxon>
    </lineage>
</organism>
<keyword evidence="5" id="KW-1185">Reference proteome</keyword>
<proteinExistence type="inferred from homology"/>
<evidence type="ECO:0000313" key="5">
    <source>
        <dbReference type="Proteomes" id="UP000241394"/>
    </source>
</evidence>
<evidence type="ECO:0000313" key="4">
    <source>
        <dbReference type="EMBL" id="PSR99532.1"/>
    </source>
</evidence>
<reference evidence="5" key="2">
    <citation type="journal article" date="2018" name="BMC Genomics">
        <title>A manually annotated Actinidia chinensis var. chinensis (kiwifruit) genome highlights the challenges associated with draft genomes and gene prediction in plants.</title>
        <authorList>
            <person name="Pilkington S.M."/>
            <person name="Crowhurst R."/>
            <person name="Hilario E."/>
            <person name="Nardozza S."/>
            <person name="Fraser L."/>
            <person name="Peng Y."/>
            <person name="Gunaseelan K."/>
            <person name="Simpson R."/>
            <person name="Tahir J."/>
            <person name="Deroles S.C."/>
            <person name="Templeton K."/>
            <person name="Luo Z."/>
            <person name="Davy M."/>
            <person name="Cheng C."/>
            <person name="McNeilage M."/>
            <person name="Scaglione D."/>
            <person name="Liu Y."/>
            <person name="Zhang Q."/>
            <person name="Datson P."/>
            <person name="De Silva N."/>
            <person name="Gardiner S.E."/>
            <person name="Bassett H."/>
            <person name="Chagne D."/>
            <person name="McCallum J."/>
            <person name="Dzierzon H."/>
            <person name="Deng C."/>
            <person name="Wang Y.Y."/>
            <person name="Barron L."/>
            <person name="Manako K."/>
            <person name="Bowen J."/>
            <person name="Foster T.M."/>
            <person name="Erridge Z.A."/>
            <person name="Tiffin H."/>
            <person name="Waite C.N."/>
            <person name="Davies K.M."/>
            <person name="Grierson E.P."/>
            <person name="Laing W.A."/>
            <person name="Kirk R."/>
            <person name="Chen X."/>
            <person name="Wood M."/>
            <person name="Montefiori M."/>
            <person name="Brummell D.A."/>
            <person name="Schwinn K.E."/>
            <person name="Catanach A."/>
            <person name="Fullerton C."/>
            <person name="Li D."/>
            <person name="Meiyalaghan S."/>
            <person name="Nieuwenhuizen N."/>
            <person name="Read N."/>
            <person name="Prakash R."/>
            <person name="Hunter D."/>
            <person name="Zhang H."/>
            <person name="McKenzie M."/>
            <person name="Knabel M."/>
            <person name="Harris A."/>
            <person name="Allan A.C."/>
            <person name="Gleave A."/>
            <person name="Chen A."/>
            <person name="Janssen B.J."/>
            <person name="Plunkett B."/>
            <person name="Ampomah-Dwamena C."/>
            <person name="Voogd C."/>
            <person name="Leif D."/>
            <person name="Lafferty D."/>
            <person name="Souleyre E.J.F."/>
            <person name="Varkonyi-Gasic E."/>
            <person name="Gambi F."/>
            <person name="Hanley J."/>
            <person name="Yao J.L."/>
            <person name="Cheung J."/>
            <person name="David K.M."/>
            <person name="Warren B."/>
            <person name="Marsh K."/>
            <person name="Snowden K.C."/>
            <person name="Lin-Wang K."/>
            <person name="Brian L."/>
            <person name="Martinez-Sanchez M."/>
            <person name="Wang M."/>
            <person name="Ileperuma N."/>
            <person name="Macnee N."/>
            <person name="Campin R."/>
            <person name="McAtee P."/>
            <person name="Drummond R.S.M."/>
            <person name="Espley R.V."/>
            <person name="Ireland H.S."/>
            <person name="Wu R."/>
            <person name="Atkinson R.G."/>
            <person name="Karunairetnam S."/>
            <person name="Bulley S."/>
            <person name="Chunkath S."/>
            <person name="Hanley Z."/>
            <person name="Storey R."/>
            <person name="Thrimawithana A.H."/>
            <person name="Thomson S."/>
            <person name="David C."/>
            <person name="Testolin R."/>
            <person name="Huang H."/>
            <person name="Hellens R.P."/>
            <person name="Schaffer R.J."/>
        </authorList>
    </citation>
    <scope>NUCLEOTIDE SEQUENCE [LARGE SCALE GENOMIC DNA]</scope>
    <source>
        <strain evidence="5">cv. Red5</strain>
    </source>
</reference>
<dbReference type="Proteomes" id="UP000241394">
    <property type="component" value="Chromosome LG21"/>
</dbReference>